<gene>
    <name evidence="5" type="ORF">QQX98_010449</name>
</gene>
<evidence type="ECO:0000256" key="1">
    <source>
        <dbReference type="ARBA" id="ARBA00009865"/>
    </source>
</evidence>
<reference evidence="5 6" key="1">
    <citation type="journal article" date="2025" name="Microbiol. Resour. Announc.">
        <title>Draft genome sequences for Neonectria magnoliae and Neonectria punicea, canker pathogens of Liriodendron tulipifera and Acer saccharum in West Virginia.</title>
        <authorList>
            <person name="Petronek H.M."/>
            <person name="Kasson M.T."/>
            <person name="Metheny A.M."/>
            <person name="Stauder C.M."/>
            <person name="Lovett B."/>
            <person name="Lynch S.C."/>
            <person name="Garnas J.R."/>
            <person name="Kasson L.R."/>
            <person name="Stajich J.E."/>
        </authorList>
    </citation>
    <scope>NUCLEOTIDE SEQUENCE [LARGE SCALE GENOMIC DNA]</scope>
    <source>
        <strain evidence="5 6">NRRL 64653</strain>
    </source>
</reference>
<keyword evidence="6" id="KW-1185">Reference proteome</keyword>
<comment type="caution">
    <text evidence="5">The sequence shown here is derived from an EMBL/GenBank/DDBJ whole genome shotgun (WGS) entry which is preliminary data.</text>
</comment>
<evidence type="ECO:0000313" key="6">
    <source>
        <dbReference type="Proteomes" id="UP001498476"/>
    </source>
</evidence>
<dbReference type="Pfam" id="PF04616">
    <property type="entry name" value="Glyco_hydro_43"/>
    <property type="match status" value="1"/>
</dbReference>
<dbReference type="InterPro" id="IPR051795">
    <property type="entry name" value="Glycosyl_Hydrlase_43"/>
</dbReference>
<keyword evidence="2 4" id="KW-0378">Hydrolase</keyword>
<evidence type="ECO:0000313" key="5">
    <source>
        <dbReference type="EMBL" id="KAK7403757.1"/>
    </source>
</evidence>
<sequence length="257" mass="28956">MPQLYDITRKDQWSDPVYFDFKGIDPSILFGGDKAYIHGSASLGSSTKINLFEIDLATGKKLSEERSIWGGTGGVYPEGPHLYKRNGWYYLMISEGGTHDGHMITIARSRDIWSPYDPGPNNPFLAARGTNEYIQYTGHCDAFQDETGHWWGVCLGVRKDEGGRFVMGRKAFLTRGNRDGEWLSFEPVRSHIINLTPKDEFAAFSALTGIGYLYIRDANLTNYDIGRDSDHPHPVTCWPFPSVNVSHFHRKEAAKAT</sequence>
<dbReference type="Proteomes" id="UP001498476">
    <property type="component" value="Unassembled WGS sequence"/>
</dbReference>
<dbReference type="InterPro" id="IPR023296">
    <property type="entry name" value="Glyco_hydro_beta-prop_sf"/>
</dbReference>
<dbReference type="PANTHER" id="PTHR42812">
    <property type="entry name" value="BETA-XYLOSIDASE"/>
    <property type="match status" value="1"/>
</dbReference>
<dbReference type="EMBL" id="JAZAVJ010000230">
    <property type="protein sequence ID" value="KAK7403757.1"/>
    <property type="molecule type" value="Genomic_DNA"/>
</dbReference>
<proteinExistence type="inferred from homology"/>
<evidence type="ECO:0000256" key="4">
    <source>
        <dbReference type="RuleBase" id="RU361187"/>
    </source>
</evidence>
<dbReference type="InterPro" id="IPR006710">
    <property type="entry name" value="Glyco_hydro_43"/>
</dbReference>
<evidence type="ECO:0000256" key="2">
    <source>
        <dbReference type="ARBA" id="ARBA00022801"/>
    </source>
</evidence>
<dbReference type="SUPFAM" id="SSF75005">
    <property type="entry name" value="Arabinanase/levansucrase/invertase"/>
    <property type="match status" value="1"/>
</dbReference>
<dbReference type="PANTHER" id="PTHR42812:SF12">
    <property type="entry name" value="BETA-XYLOSIDASE-RELATED"/>
    <property type="match status" value="1"/>
</dbReference>
<keyword evidence="3 4" id="KW-0326">Glycosidase</keyword>
<protein>
    <recommendedName>
        <fullName evidence="7">Beta-xylosidase C-terminal Concanavalin A-like domain-containing protein</fullName>
    </recommendedName>
</protein>
<organism evidence="5 6">
    <name type="scientific">Neonectria punicea</name>
    <dbReference type="NCBI Taxonomy" id="979145"/>
    <lineage>
        <taxon>Eukaryota</taxon>
        <taxon>Fungi</taxon>
        <taxon>Dikarya</taxon>
        <taxon>Ascomycota</taxon>
        <taxon>Pezizomycotina</taxon>
        <taxon>Sordariomycetes</taxon>
        <taxon>Hypocreomycetidae</taxon>
        <taxon>Hypocreales</taxon>
        <taxon>Nectriaceae</taxon>
        <taxon>Neonectria</taxon>
    </lineage>
</organism>
<accession>A0ABR1GPQ9</accession>
<dbReference type="Gene3D" id="2.115.10.20">
    <property type="entry name" value="Glycosyl hydrolase domain, family 43"/>
    <property type="match status" value="1"/>
</dbReference>
<evidence type="ECO:0000256" key="3">
    <source>
        <dbReference type="ARBA" id="ARBA00023295"/>
    </source>
</evidence>
<name>A0ABR1GPQ9_9HYPO</name>
<evidence type="ECO:0008006" key="7">
    <source>
        <dbReference type="Google" id="ProtNLM"/>
    </source>
</evidence>
<comment type="similarity">
    <text evidence="1 4">Belongs to the glycosyl hydrolase 43 family.</text>
</comment>